<proteinExistence type="predicted"/>
<evidence type="ECO:0000313" key="6">
    <source>
        <dbReference type="Proteomes" id="UP001642260"/>
    </source>
</evidence>
<keyword evidence="1 2" id="KW-0175">Coiled coil</keyword>
<feature type="coiled-coil region" evidence="2">
    <location>
        <begin position="215"/>
        <end position="283"/>
    </location>
</feature>
<dbReference type="InterPro" id="IPR011684">
    <property type="entry name" value="NAB"/>
</dbReference>
<feature type="compositionally biased region" description="Basic and acidic residues" evidence="3">
    <location>
        <begin position="656"/>
        <end position="674"/>
    </location>
</feature>
<evidence type="ECO:0000256" key="3">
    <source>
        <dbReference type="SAM" id="MobiDB-lite"/>
    </source>
</evidence>
<dbReference type="InterPro" id="IPR056889">
    <property type="entry name" value="NET2A-D/KIP1-like_C"/>
</dbReference>
<feature type="domain" description="NAB" evidence="4">
    <location>
        <begin position="10"/>
        <end position="90"/>
    </location>
</feature>
<dbReference type="PANTHER" id="PTHR31631">
    <property type="entry name" value="PROTEIN NETWORKED 2D"/>
    <property type="match status" value="1"/>
</dbReference>
<dbReference type="PANTHER" id="PTHR31631:SF18">
    <property type="entry name" value="PROTEIN NETWORKED 2A"/>
    <property type="match status" value="1"/>
</dbReference>
<feature type="compositionally biased region" description="Polar residues" evidence="3">
    <location>
        <begin position="914"/>
        <end position="937"/>
    </location>
</feature>
<evidence type="ECO:0000259" key="4">
    <source>
        <dbReference type="PROSITE" id="PS51774"/>
    </source>
</evidence>
<comment type="caution">
    <text evidence="5">The sequence shown here is derived from an EMBL/GenBank/DDBJ whole genome shotgun (WGS) entry which is preliminary data.</text>
</comment>
<dbReference type="EMBL" id="CAKOAT010471820">
    <property type="protein sequence ID" value="CAH8377502.1"/>
    <property type="molecule type" value="Genomic_DNA"/>
</dbReference>
<evidence type="ECO:0000256" key="1">
    <source>
        <dbReference type="ARBA" id="ARBA00023054"/>
    </source>
</evidence>
<reference evidence="5 6" key="1">
    <citation type="submission" date="2022-03" db="EMBL/GenBank/DDBJ databases">
        <authorList>
            <person name="Macdonald S."/>
            <person name="Ahmed S."/>
            <person name="Newling K."/>
        </authorList>
    </citation>
    <scope>NUCLEOTIDE SEQUENCE [LARGE SCALE GENOMIC DNA]</scope>
</reference>
<organism evidence="5 6">
    <name type="scientific">Eruca vesicaria subsp. sativa</name>
    <name type="common">Garden rocket</name>
    <name type="synonym">Eruca sativa</name>
    <dbReference type="NCBI Taxonomy" id="29727"/>
    <lineage>
        <taxon>Eukaryota</taxon>
        <taxon>Viridiplantae</taxon>
        <taxon>Streptophyta</taxon>
        <taxon>Embryophyta</taxon>
        <taxon>Tracheophyta</taxon>
        <taxon>Spermatophyta</taxon>
        <taxon>Magnoliopsida</taxon>
        <taxon>eudicotyledons</taxon>
        <taxon>Gunneridae</taxon>
        <taxon>Pentapetalae</taxon>
        <taxon>rosids</taxon>
        <taxon>malvids</taxon>
        <taxon>Brassicales</taxon>
        <taxon>Brassicaceae</taxon>
        <taxon>Brassiceae</taxon>
        <taxon>Eruca</taxon>
    </lineage>
</organism>
<dbReference type="Gene3D" id="1.10.287.1490">
    <property type="match status" value="1"/>
</dbReference>
<feature type="region of interest" description="Disordered" evidence="3">
    <location>
        <begin position="739"/>
        <end position="763"/>
    </location>
</feature>
<dbReference type="InterPro" id="IPR056888">
    <property type="entry name" value="NET2A-D/KIP1-like_dom"/>
</dbReference>
<evidence type="ECO:0000256" key="2">
    <source>
        <dbReference type="SAM" id="Coils"/>
    </source>
</evidence>
<dbReference type="Pfam" id="PF24918">
    <property type="entry name" value="NET2A_C"/>
    <property type="match status" value="1"/>
</dbReference>
<keyword evidence="6" id="KW-1185">Reference proteome</keyword>
<accession>A0ABC8L7X9</accession>
<feature type="region of interest" description="Disordered" evidence="3">
    <location>
        <begin position="612"/>
        <end position="639"/>
    </location>
</feature>
<evidence type="ECO:0000313" key="5">
    <source>
        <dbReference type="EMBL" id="CAH8377502.1"/>
    </source>
</evidence>
<dbReference type="Pfam" id="PF25014">
    <property type="entry name" value="NET2A"/>
    <property type="match status" value="1"/>
</dbReference>
<feature type="region of interest" description="Disordered" evidence="3">
    <location>
        <begin position="911"/>
        <end position="945"/>
    </location>
</feature>
<dbReference type="AlphaFoldDB" id="A0ABC8L7X9"/>
<feature type="coiled-coil region" evidence="2">
    <location>
        <begin position="408"/>
        <end position="442"/>
    </location>
</feature>
<feature type="compositionally biased region" description="Basic and acidic residues" evidence="3">
    <location>
        <begin position="476"/>
        <end position="509"/>
    </location>
</feature>
<feature type="region of interest" description="Disordered" evidence="3">
    <location>
        <begin position="461"/>
        <end position="509"/>
    </location>
</feature>
<dbReference type="Proteomes" id="UP001642260">
    <property type="component" value="Unassembled WGS sequence"/>
</dbReference>
<gene>
    <name evidence="5" type="ORF">ERUC_LOCUS32558</name>
</gene>
<dbReference type="Pfam" id="PF07765">
    <property type="entry name" value="KIP1"/>
    <property type="match status" value="1"/>
</dbReference>
<name>A0ABC8L7X9_ERUVS</name>
<sequence>MLQRAASNAYSWWWASHIRTKQSKWLEHNLQDMEEKVEYTLKIIDEDGDTFAKRAEMYYRKRPEIVNFVEEAFRSYRALAERYDHLSKELQSANRTIATAFPEHVQFPEDDYDDDGNEDYEGNPRKPHLHLIPKGGNIPDVPEIPKKEYKGQSMMLSRKGPAALKRTVSSALAAKREAAIVSSGLSKEEGLEEIDILQKGILALQTEKEFVRSSYEESYERYWDLENEVTEMQKRVSNLQDEFGLGAAIDDSEARTLMASTALSSCKDTIAKLEEKQKQSVEEAEIEKVRINTAKEKFYALRNKFEKRGSEDHHDEVIETEQEEEADVVQELEPERESSNENLTVVKLVEKIDDLVHRVVSLETDASSHTALVKTLRSETDGLHEHIRGLEEDKAALVSDSTDMKQRITVLEDELSKVRKLFQKVEDQNKSLQKQFKEANWTADDLSGKLQDVKMDEDVEGGRIFQEQPVVSGSEDDLKSISKDTETKSSVERKKEDNEERGQEEKPEFKDHFAMSETASTCFGTEGEDLITEDEDDETPNWRQMLPDGMEDREKVLLDEYTSVLRDYREVKRKLGDVEKKNREGFFELALQLRELKNAVAYKDEEIQSLRQKHEMPGKDSPHQVEGHNQLEHDQVQQESVSISPMSNFSVATTPHHQEGEIKRTPARTKSSELRVKFADVDDSPRTKIPTVEDKVRADIDAVLEENLEFWLRFSTSVHQIQKYQATFQDLKSELSKLRIESNQQQESSRSGSSSKHTAASETKPIYRHLREIRTELQLWLENSAVLKDELQGRYTSLANIQEEIARVTSHSGGSKVSDSEISGYQAAKFHGEILNMKQENKRVSSQLQSGLDRVRTLKTDVERVLSKLEEDIGMASAAEARTTPSKSSSSGRTRIPLRSFLFGVKLKKHTKQKQASASLFSCVSPSPALQRQSSYVRQPGNLPE</sequence>
<feature type="compositionally biased region" description="Basic and acidic residues" evidence="3">
    <location>
        <begin position="612"/>
        <end position="636"/>
    </location>
</feature>
<dbReference type="PROSITE" id="PS51774">
    <property type="entry name" value="NAB"/>
    <property type="match status" value="1"/>
</dbReference>
<protein>
    <recommendedName>
        <fullName evidence="4">NAB domain-containing protein</fullName>
    </recommendedName>
</protein>
<feature type="compositionally biased region" description="Low complexity" evidence="3">
    <location>
        <begin position="742"/>
        <end position="755"/>
    </location>
</feature>
<feature type="region of interest" description="Disordered" evidence="3">
    <location>
        <begin position="651"/>
        <end position="674"/>
    </location>
</feature>